<dbReference type="AlphaFoldDB" id="A0A9W8J1U1"/>
<dbReference type="Proteomes" id="UP001140091">
    <property type="component" value="Unassembled WGS sequence"/>
</dbReference>
<evidence type="ECO:0000313" key="2">
    <source>
        <dbReference type="Proteomes" id="UP001140091"/>
    </source>
</evidence>
<organism evidence="1 2">
    <name type="scientific">Candolleomyces eurysporus</name>
    <dbReference type="NCBI Taxonomy" id="2828524"/>
    <lineage>
        <taxon>Eukaryota</taxon>
        <taxon>Fungi</taxon>
        <taxon>Dikarya</taxon>
        <taxon>Basidiomycota</taxon>
        <taxon>Agaricomycotina</taxon>
        <taxon>Agaricomycetes</taxon>
        <taxon>Agaricomycetidae</taxon>
        <taxon>Agaricales</taxon>
        <taxon>Agaricineae</taxon>
        <taxon>Psathyrellaceae</taxon>
        <taxon>Candolleomyces</taxon>
    </lineage>
</organism>
<gene>
    <name evidence="1" type="ORF">H1R20_g14138</name>
</gene>
<proteinExistence type="predicted"/>
<dbReference type="EMBL" id="JANBPK010001472">
    <property type="protein sequence ID" value="KAJ2922945.1"/>
    <property type="molecule type" value="Genomic_DNA"/>
</dbReference>
<protein>
    <submittedName>
        <fullName evidence="1">Uncharacterized protein</fullName>
    </submittedName>
</protein>
<comment type="caution">
    <text evidence="1">The sequence shown here is derived from an EMBL/GenBank/DDBJ whole genome shotgun (WGS) entry which is preliminary data.</text>
</comment>
<keyword evidence="2" id="KW-1185">Reference proteome</keyword>
<name>A0A9W8J1U1_9AGAR</name>
<reference evidence="1" key="1">
    <citation type="submission" date="2022-06" db="EMBL/GenBank/DDBJ databases">
        <title>Genome Sequence of Candolleomyces eurysporus.</title>
        <authorList>
            <person name="Buettner E."/>
        </authorList>
    </citation>
    <scope>NUCLEOTIDE SEQUENCE</scope>
    <source>
        <strain evidence="1">VTCC 930004</strain>
    </source>
</reference>
<accession>A0A9W8J1U1</accession>
<evidence type="ECO:0000313" key="1">
    <source>
        <dbReference type="EMBL" id="KAJ2922945.1"/>
    </source>
</evidence>
<sequence>MEVRDLRKASFGPTFFKSFARKNHGTSDPRFAFDAQLMFDMDEQQLMEIEVRSWTRCARYMSRQSLRLERSMSIREGDEDDSDSEDEDYEQDDHFLEFHLIPGGRYLIGIKSGSIAVCDLDPVDGTPTSGYMRSAQTLCAMEVEDGWQFTHLSRAQCSSHSQNVTFLAGLRKYEDTKAVDSFCFRSYEVGPFPICSSGIRQLREVHVEKYIPWIWLHGRFVIAMIQHGSRQVAMIWDGLRGWSKVWCAPNIGYEQWAIVAGGLMVGFTVSRLCAWDLESVPSDTRSHITIHELEDAQVIEPYLSLEYDDVDNGLGDVGWERLSRVCHF</sequence>
<feature type="non-terminal residue" evidence="1">
    <location>
        <position position="328"/>
    </location>
</feature>